<evidence type="ECO:0000313" key="3">
    <source>
        <dbReference type="Proteomes" id="UP000694846"/>
    </source>
</evidence>
<dbReference type="InterPro" id="IPR036397">
    <property type="entry name" value="RNaseH_sf"/>
</dbReference>
<dbReference type="GO" id="GO:0003676">
    <property type="term" value="F:nucleic acid binding"/>
    <property type="evidence" value="ECO:0007669"/>
    <property type="project" value="InterPro"/>
</dbReference>
<dbReference type="OrthoDB" id="6625139at2759"/>
<proteinExistence type="predicted"/>
<gene>
    <name evidence="2" type="primary">TY3B-G_5</name>
    <name evidence="4" type="synonym">LOC112680097</name>
    <name evidence="2" type="ORF">g.3040</name>
</gene>
<dbReference type="Proteomes" id="UP000694846">
    <property type="component" value="Unplaced"/>
</dbReference>
<keyword evidence="3" id="KW-1185">Reference proteome</keyword>
<dbReference type="Gene3D" id="3.30.420.10">
    <property type="entry name" value="Ribonuclease H-like superfamily/Ribonuclease H"/>
    <property type="match status" value="1"/>
</dbReference>
<protein>
    <submittedName>
        <fullName evidence="4">IgE-binding protein-like</fullName>
    </submittedName>
    <submittedName>
        <fullName evidence="2">Transposon Ty3-G Gag-Pol polyprotein</fullName>
    </submittedName>
</protein>
<accession>A0A2S2R2Y6</accession>
<dbReference type="InterPro" id="IPR001584">
    <property type="entry name" value="Integrase_cat-core"/>
</dbReference>
<dbReference type="InterPro" id="IPR050951">
    <property type="entry name" value="Retrovirus_Pol_polyprotein"/>
</dbReference>
<evidence type="ECO:0000259" key="1">
    <source>
        <dbReference type="PROSITE" id="PS50994"/>
    </source>
</evidence>
<dbReference type="AlphaFoldDB" id="A0A2S2R2Y6"/>
<dbReference type="GO" id="GO:0015074">
    <property type="term" value="P:DNA integration"/>
    <property type="evidence" value="ECO:0007669"/>
    <property type="project" value="InterPro"/>
</dbReference>
<sequence length="102" mass="11603">MKMFVLMYGIPRRVITDRGTAYTSRQFEMYCTEQGIKHSLISVRHPQSNGQVERVNGTLVPLLQVTAETEATWDKKIAEMECQLINAVNKTIGDTPFHVLYG</sequence>
<reference evidence="4" key="2">
    <citation type="submission" date="2025-04" db="UniProtKB">
        <authorList>
            <consortium name="RefSeq"/>
        </authorList>
    </citation>
    <scope>IDENTIFICATION</scope>
    <source>
        <tissue evidence="4">Whole body</tissue>
    </source>
</reference>
<evidence type="ECO:0000313" key="4">
    <source>
        <dbReference type="RefSeq" id="XP_025405879.1"/>
    </source>
</evidence>
<dbReference type="PROSITE" id="PS50994">
    <property type="entry name" value="INTEGRASE"/>
    <property type="match status" value="1"/>
</dbReference>
<dbReference type="InterPro" id="IPR012337">
    <property type="entry name" value="RNaseH-like_sf"/>
</dbReference>
<dbReference type="PANTHER" id="PTHR37984:SF5">
    <property type="entry name" value="PROTEIN NYNRIN-LIKE"/>
    <property type="match status" value="1"/>
</dbReference>
<feature type="domain" description="Integrase catalytic" evidence="1">
    <location>
        <begin position="1"/>
        <end position="102"/>
    </location>
</feature>
<dbReference type="RefSeq" id="XP_025405879.1">
    <property type="nucleotide sequence ID" value="XM_025550094.1"/>
</dbReference>
<dbReference type="SUPFAM" id="SSF53098">
    <property type="entry name" value="Ribonuclease H-like"/>
    <property type="match status" value="1"/>
</dbReference>
<dbReference type="PANTHER" id="PTHR37984">
    <property type="entry name" value="PROTEIN CBG26694"/>
    <property type="match status" value="1"/>
</dbReference>
<name>A0A2S2R2Y6_9HEMI</name>
<reference evidence="2" key="1">
    <citation type="submission" date="2018-04" db="EMBL/GenBank/DDBJ databases">
        <title>Transcriptome assembly of Sipha flava.</title>
        <authorList>
            <person name="Scully E.D."/>
            <person name="Geib S.M."/>
            <person name="Palmer N.A."/>
            <person name="Koch K."/>
            <person name="Bradshaw J."/>
            <person name="Heng-Moss T."/>
            <person name="Sarath G."/>
        </authorList>
    </citation>
    <scope>NUCLEOTIDE SEQUENCE</scope>
</reference>
<organism evidence="2">
    <name type="scientific">Sipha flava</name>
    <name type="common">yellow sugarcane aphid</name>
    <dbReference type="NCBI Taxonomy" id="143950"/>
    <lineage>
        <taxon>Eukaryota</taxon>
        <taxon>Metazoa</taxon>
        <taxon>Ecdysozoa</taxon>
        <taxon>Arthropoda</taxon>
        <taxon>Hexapoda</taxon>
        <taxon>Insecta</taxon>
        <taxon>Pterygota</taxon>
        <taxon>Neoptera</taxon>
        <taxon>Paraneoptera</taxon>
        <taxon>Hemiptera</taxon>
        <taxon>Sternorrhyncha</taxon>
        <taxon>Aphidomorpha</taxon>
        <taxon>Aphidoidea</taxon>
        <taxon>Aphididae</taxon>
        <taxon>Sipha</taxon>
    </lineage>
</organism>
<dbReference type="EMBL" id="GGMS01015091">
    <property type="protein sequence ID" value="MBY84294.1"/>
    <property type="molecule type" value="Transcribed_RNA"/>
</dbReference>
<evidence type="ECO:0000313" key="2">
    <source>
        <dbReference type="EMBL" id="MBY84294.1"/>
    </source>
</evidence>